<dbReference type="EMBL" id="LGRX02022340">
    <property type="protein sequence ID" value="KAK3255726.1"/>
    <property type="molecule type" value="Genomic_DNA"/>
</dbReference>
<feature type="compositionally biased region" description="Basic residues" evidence="1">
    <location>
        <begin position="105"/>
        <end position="114"/>
    </location>
</feature>
<dbReference type="Gene3D" id="3.30.2350.10">
    <property type="entry name" value="Pseudouridine synthase"/>
    <property type="match status" value="1"/>
</dbReference>
<dbReference type="AlphaFoldDB" id="A0AAE0FAA7"/>
<feature type="region of interest" description="Disordered" evidence="1">
    <location>
        <begin position="62"/>
        <end position="114"/>
    </location>
</feature>
<organism evidence="2 3">
    <name type="scientific">Cymbomonas tetramitiformis</name>
    <dbReference type="NCBI Taxonomy" id="36881"/>
    <lineage>
        <taxon>Eukaryota</taxon>
        <taxon>Viridiplantae</taxon>
        <taxon>Chlorophyta</taxon>
        <taxon>Pyramimonadophyceae</taxon>
        <taxon>Pyramimonadales</taxon>
        <taxon>Pyramimonadaceae</taxon>
        <taxon>Cymbomonas</taxon>
    </lineage>
</organism>
<proteinExistence type="predicted"/>
<protein>
    <recommendedName>
        <fullName evidence="4">Pseudouridine synthase RsuA/RluA-like domain-containing protein</fullName>
    </recommendedName>
</protein>
<dbReference type="GO" id="GO:0000455">
    <property type="term" value="P:enzyme-directed rRNA pseudouridine synthesis"/>
    <property type="evidence" value="ECO:0007669"/>
    <property type="project" value="TreeGrafter"/>
</dbReference>
<dbReference type="Proteomes" id="UP001190700">
    <property type="component" value="Unassembled WGS sequence"/>
</dbReference>
<feature type="region of interest" description="Disordered" evidence="1">
    <location>
        <begin position="1"/>
        <end position="35"/>
    </location>
</feature>
<name>A0AAE0FAA7_9CHLO</name>
<keyword evidence="3" id="KW-1185">Reference proteome</keyword>
<feature type="compositionally biased region" description="Basic and acidic residues" evidence="1">
    <location>
        <begin position="14"/>
        <end position="26"/>
    </location>
</feature>
<dbReference type="GO" id="GO:0003723">
    <property type="term" value="F:RNA binding"/>
    <property type="evidence" value="ECO:0007669"/>
    <property type="project" value="InterPro"/>
</dbReference>
<reference evidence="2 3" key="1">
    <citation type="journal article" date="2015" name="Genome Biol. Evol.">
        <title>Comparative Genomics of a Bacterivorous Green Alga Reveals Evolutionary Causalities and Consequences of Phago-Mixotrophic Mode of Nutrition.</title>
        <authorList>
            <person name="Burns J.A."/>
            <person name="Paasch A."/>
            <person name="Narechania A."/>
            <person name="Kim E."/>
        </authorList>
    </citation>
    <scope>NUCLEOTIDE SEQUENCE [LARGE SCALE GENOMIC DNA]</scope>
    <source>
        <strain evidence="2 3">PLY_AMNH</strain>
    </source>
</reference>
<feature type="compositionally biased region" description="Polar residues" evidence="1">
    <location>
        <begin position="298"/>
        <end position="307"/>
    </location>
</feature>
<dbReference type="SUPFAM" id="SSF55120">
    <property type="entry name" value="Pseudouridine synthase"/>
    <property type="match status" value="1"/>
</dbReference>
<dbReference type="PANTHER" id="PTHR21600:SF92">
    <property type="entry name" value="RIBOSOMAL LARGE SUBUNIT PSEUDOURIDINE SYNTHASE C"/>
    <property type="match status" value="1"/>
</dbReference>
<dbReference type="InterPro" id="IPR020103">
    <property type="entry name" value="PsdUridine_synth_cat_dom_sf"/>
</dbReference>
<feature type="region of interest" description="Disordered" evidence="1">
    <location>
        <begin position="289"/>
        <end position="309"/>
    </location>
</feature>
<dbReference type="PANTHER" id="PTHR21600">
    <property type="entry name" value="MITOCHONDRIAL RNA PSEUDOURIDINE SYNTHASE"/>
    <property type="match status" value="1"/>
</dbReference>
<dbReference type="InterPro" id="IPR050188">
    <property type="entry name" value="RluA_PseudoU_synthase"/>
</dbReference>
<accession>A0AAE0FAA7</accession>
<comment type="caution">
    <text evidence="2">The sequence shown here is derived from an EMBL/GenBank/DDBJ whole genome shotgun (WGS) entry which is preliminary data.</text>
</comment>
<evidence type="ECO:0000256" key="1">
    <source>
        <dbReference type="SAM" id="MobiDB-lite"/>
    </source>
</evidence>
<gene>
    <name evidence="2" type="ORF">CYMTET_35104</name>
</gene>
<sequence>MRVRPRKRLPPKKRGAEQMAREEQAGRKGRKNRLGVVGMAAERPEEQARLVGMAMKGRTTGWADGVWQPERPKNRLGGRYGSRKGRKNRLGGWAWQPGKAGRIGRAGKHGSWKGRKNSWAWGMIQRERPEEQAGRGGGMAWKAGRTGWAELQPALTYFDKLGTFYHDGAQGFALLRAEIKTGRTHQIRRHLDGMQYQILGDTKYGKTRINAWQAAEYSMPRMVLHAALLDMKHPVSGERIKISAPIPNELRTYFLRLPCWVPSSDVVGELLGIEELGLVPCEPPSECKSVPKDCGDTENPTKATSENRQPDVTRIDVTVSQHEEWKLAPLDCVCLIV</sequence>
<feature type="compositionally biased region" description="Basic residues" evidence="1">
    <location>
        <begin position="1"/>
        <end position="13"/>
    </location>
</feature>
<evidence type="ECO:0008006" key="4">
    <source>
        <dbReference type="Google" id="ProtNLM"/>
    </source>
</evidence>
<dbReference type="GO" id="GO:0009982">
    <property type="term" value="F:pseudouridine synthase activity"/>
    <property type="evidence" value="ECO:0007669"/>
    <property type="project" value="InterPro"/>
</dbReference>
<evidence type="ECO:0000313" key="3">
    <source>
        <dbReference type="Proteomes" id="UP001190700"/>
    </source>
</evidence>
<evidence type="ECO:0000313" key="2">
    <source>
        <dbReference type="EMBL" id="KAK3255726.1"/>
    </source>
</evidence>